<dbReference type="InterPro" id="IPR011990">
    <property type="entry name" value="TPR-like_helical_dom_sf"/>
</dbReference>
<keyword evidence="1" id="KW-0677">Repeat</keyword>
<name>A0A5N5F6X5_9ROSA</name>
<proteinExistence type="predicted"/>
<evidence type="ECO:0000256" key="3">
    <source>
        <dbReference type="PROSITE-ProRule" id="PRU00339"/>
    </source>
</evidence>
<feature type="domain" description="K Homology" evidence="6">
    <location>
        <begin position="335"/>
        <end position="408"/>
    </location>
</feature>
<dbReference type="EMBL" id="SMOL01000768">
    <property type="protein sequence ID" value="KAB2598808.1"/>
    <property type="molecule type" value="Genomic_DNA"/>
</dbReference>
<dbReference type="PROSITE" id="PS50084">
    <property type="entry name" value="KH_TYPE_1"/>
    <property type="match status" value="4"/>
</dbReference>
<dbReference type="SUPFAM" id="SSF54791">
    <property type="entry name" value="Eukaryotic type KH-domain (KH-domain type I)"/>
    <property type="match status" value="5"/>
</dbReference>
<dbReference type="SUPFAM" id="SSF48452">
    <property type="entry name" value="TPR-like"/>
    <property type="match status" value="2"/>
</dbReference>
<keyword evidence="4" id="KW-0175">Coiled coil</keyword>
<feature type="domain" description="K Homology" evidence="6">
    <location>
        <begin position="175"/>
        <end position="251"/>
    </location>
</feature>
<keyword evidence="3" id="KW-0802">TPR repeat</keyword>
<evidence type="ECO:0000313" key="8">
    <source>
        <dbReference type="Proteomes" id="UP000327157"/>
    </source>
</evidence>
<evidence type="ECO:0000259" key="6">
    <source>
        <dbReference type="SMART" id="SM00322"/>
    </source>
</evidence>
<evidence type="ECO:0000256" key="4">
    <source>
        <dbReference type="SAM" id="Coils"/>
    </source>
</evidence>
<feature type="region of interest" description="Disordered" evidence="5">
    <location>
        <begin position="254"/>
        <end position="276"/>
    </location>
</feature>
<feature type="compositionally biased region" description="Gly residues" evidence="5">
    <location>
        <begin position="162"/>
        <end position="173"/>
    </location>
</feature>
<dbReference type="Gene3D" id="3.30.1370.10">
    <property type="entry name" value="K Homology domain, type 1"/>
    <property type="match status" value="3"/>
</dbReference>
<dbReference type="CDD" id="cd22459">
    <property type="entry name" value="KH-I_PEPPER_rpt1_like"/>
    <property type="match status" value="2"/>
</dbReference>
<keyword evidence="8" id="KW-1185">Reference proteome</keyword>
<reference evidence="7 8" key="3">
    <citation type="submission" date="2019-11" db="EMBL/GenBank/DDBJ databases">
        <title>A de novo genome assembly of a pear dwarfing rootstock.</title>
        <authorList>
            <person name="Wang F."/>
            <person name="Wang J."/>
            <person name="Li S."/>
            <person name="Zhang Y."/>
            <person name="Fang M."/>
            <person name="Ma L."/>
            <person name="Zhao Y."/>
            <person name="Jiang S."/>
        </authorList>
    </citation>
    <scope>NUCLEOTIDE SEQUENCE [LARGE SCALE GENOMIC DNA]</scope>
    <source>
        <strain evidence="7">S2</strain>
        <tissue evidence="7">Leaf</tissue>
    </source>
</reference>
<protein>
    <submittedName>
        <fullName evidence="7">KH domain-containing protein</fullName>
    </submittedName>
</protein>
<gene>
    <name evidence="7" type="ORF">D8674_001728</name>
</gene>
<evidence type="ECO:0000313" key="7">
    <source>
        <dbReference type="EMBL" id="KAB2598808.1"/>
    </source>
</evidence>
<sequence>MDRSRSKRYYYEQDYDTETVGRTRPRYNHHYANNNNHRHRGSGGGGGGGGGRPNKPPQQDPSVTVTTTYRILCHDMKAGGVIGKSGSIIKSIRQHTGAWINVHELIPGDEERIIEISDTRRRDPEGRMPSFSPAQEALFLVHERILESDGAGFGGEEEDEYGGGVRGGGGGGGGNRVATRLVVSRMHVGCLLGKGGKIIEQMRMETKTQIRVLPRDQNLPRCVSMSEEIVQVVGDPNNVKNAVAIISSRLRESQHRDRSHFQGRVHSPERFFPPDDDYIPHMNNAGRKAPMDGAPFVPRLSNPNIRNNNYAPRSSGYPIEPGSAHMTDNVQPFSEDLVFRILCPVDKVDLIVGDSAGIMELLQNEIGVDVKATNPVVGEDEQIIIISSEEGPDDELFPAQEALLHIQTRIVDLSPDKENIITTRLLVPTSDIGWLDGRDGLLSEMRRLTGADIQILPIDDLPACVSGDDVLIQIVGEIKAARDALVEVTSRIRSYLYRELFRKDTTPPAFAPGPVGSAFAMEPSSNNTFPIREAHTGNDPPMKMYQNVQTGGIAQPSKDAGRIASETVKLNEGERREDVLSSLNRMPVTLVTRSILEVVIPEQAVSKLITKSRNKLAQISELSGASVTLVEDRPEETQKIIRISGTPEQAERAQSLLQGFILSSESLFLSKCMLVSQVCLHHMLHFGHLHKSSNFFSVCLPKANCSFKLFMVPVRKFDLCCVSRNLASVGSLDGNLAAQQKHFHRFKTSFKQSSDKLDGMKSFERELQELFDEVKRMIMMGNKNDAIDLLQANYEDVKERMDAGIRGIEEAATIDIIALGYMAIGDLKFVGSLLDMLNEVVGSLKDDELLLDSVLVHMGSMYSTLGKFEKSMSAYRRAIGNMENIYGENSVFLITPILGIAKVLTSIGRTSKAVEFYDRAITLLESSRGAESEDLVIPLFGLGNLLLKEGKPTEAETPFLRVLNIYKKLYGENDGRVGVAMCSLAHVKCAMGNANEAISLYRKALEVITSSNYMALDDSIMEKMRIDLAELLHAVGRGKEGRELLEECLMITERYKGKEDPSSATHLINLATSHSRSKNYAEAERLLRTSLQIMEKTVGADDQSITFPMLHLAVTLYHLKRDEEAEQLALEALRIREIAFGNDSLPVAEALDCLVSIQTRLTKDDESLLEQLKRVLSIQEKEFGAESEEVMITLKKIVFYLEKLGRKNDIFPLQKRLSALRLKFKQRMQH</sequence>
<comment type="caution">
    <text evidence="7">The sequence shown here is derived from an EMBL/GenBank/DDBJ whole genome shotgun (WGS) entry which is preliminary data.</text>
</comment>
<feature type="domain" description="K Homology" evidence="6">
    <location>
        <begin position="65"/>
        <end position="146"/>
    </location>
</feature>
<dbReference type="Gene3D" id="3.30.310.210">
    <property type="match status" value="1"/>
</dbReference>
<feature type="compositionally biased region" description="Basic and acidic residues" evidence="5">
    <location>
        <begin position="254"/>
        <end position="273"/>
    </location>
</feature>
<feature type="coiled-coil region" evidence="4">
    <location>
        <begin position="760"/>
        <end position="800"/>
    </location>
</feature>
<feature type="region of interest" description="Disordered" evidence="5">
    <location>
        <begin position="1"/>
        <end position="64"/>
    </location>
</feature>
<feature type="domain" description="K Homology" evidence="6">
    <location>
        <begin position="592"/>
        <end position="662"/>
    </location>
</feature>
<dbReference type="InterPro" id="IPR004087">
    <property type="entry name" value="KH_dom"/>
</dbReference>
<feature type="region of interest" description="Disordered" evidence="5">
    <location>
        <begin position="153"/>
        <end position="173"/>
    </location>
</feature>
<dbReference type="PROSITE" id="PS50005">
    <property type="entry name" value="TPR"/>
    <property type="match status" value="1"/>
</dbReference>
<dbReference type="InterPro" id="IPR004088">
    <property type="entry name" value="KH_dom_type_1"/>
</dbReference>
<evidence type="ECO:0000256" key="5">
    <source>
        <dbReference type="SAM" id="MobiDB-lite"/>
    </source>
</evidence>
<dbReference type="Pfam" id="PF17874">
    <property type="entry name" value="TPR_MalT"/>
    <property type="match status" value="1"/>
</dbReference>
<dbReference type="Gene3D" id="1.25.40.10">
    <property type="entry name" value="Tetratricopeptide repeat domain"/>
    <property type="match status" value="2"/>
</dbReference>
<dbReference type="Pfam" id="PF00013">
    <property type="entry name" value="KH_1"/>
    <property type="match status" value="3"/>
</dbReference>
<dbReference type="InterPro" id="IPR019734">
    <property type="entry name" value="TPR_rpt"/>
</dbReference>
<dbReference type="AlphaFoldDB" id="A0A5N5F6X5"/>
<evidence type="ECO:0000256" key="2">
    <source>
        <dbReference type="PROSITE-ProRule" id="PRU00117"/>
    </source>
</evidence>
<reference evidence="7 8" key="1">
    <citation type="submission" date="2019-09" db="EMBL/GenBank/DDBJ databases">
        <authorList>
            <person name="Ou C."/>
        </authorList>
    </citation>
    <scope>NUCLEOTIDE SEQUENCE [LARGE SCALE GENOMIC DNA]</scope>
    <source>
        <strain evidence="7">S2</strain>
        <tissue evidence="7">Leaf</tissue>
    </source>
</reference>
<dbReference type="InterPro" id="IPR041617">
    <property type="entry name" value="TPR_MalT"/>
</dbReference>
<evidence type="ECO:0000256" key="1">
    <source>
        <dbReference type="ARBA" id="ARBA00022737"/>
    </source>
</evidence>
<feature type="repeat" description="TPR" evidence="3">
    <location>
        <begin position="852"/>
        <end position="885"/>
    </location>
</feature>
<dbReference type="CDD" id="cd22460">
    <property type="entry name" value="KH-I_PEPPER_rpt2_like"/>
    <property type="match status" value="2"/>
</dbReference>
<reference evidence="8" key="2">
    <citation type="submission" date="2019-10" db="EMBL/GenBank/DDBJ databases">
        <title>A de novo genome assembly of a pear dwarfing rootstock.</title>
        <authorList>
            <person name="Wang F."/>
            <person name="Wang J."/>
            <person name="Li S."/>
            <person name="Zhang Y."/>
            <person name="Fang M."/>
            <person name="Ma L."/>
            <person name="Zhao Y."/>
            <person name="Jiang S."/>
        </authorList>
    </citation>
    <scope>NUCLEOTIDE SEQUENCE [LARGE SCALE GENOMIC DNA]</scope>
</reference>
<dbReference type="OrthoDB" id="442947at2759"/>
<feature type="domain" description="K Homology" evidence="6">
    <location>
        <begin position="419"/>
        <end position="493"/>
    </location>
</feature>
<organism evidence="7 8">
    <name type="scientific">Pyrus ussuriensis x Pyrus communis</name>
    <dbReference type="NCBI Taxonomy" id="2448454"/>
    <lineage>
        <taxon>Eukaryota</taxon>
        <taxon>Viridiplantae</taxon>
        <taxon>Streptophyta</taxon>
        <taxon>Embryophyta</taxon>
        <taxon>Tracheophyta</taxon>
        <taxon>Spermatophyta</taxon>
        <taxon>Magnoliopsida</taxon>
        <taxon>eudicotyledons</taxon>
        <taxon>Gunneridae</taxon>
        <taxon>Pentapetalae</taxon>
        <taxon>rosids</taxon>
        <taxon>fabids</taxon>
        <taxon>Rosales</taxon>
        <taxon>Rosaceae</taxon>
        <taxon>Amygdaloideae</taxon>
        <taxon>Maleae</taxon>
        <taxon>Pyrus</taxon>
    </lineage>
</organism>
<accession>A0A5N5F6X5</accession>
<dbReference type="InterPro" id="IPR036612">
    <property type="entry name" value="KH_dom_type_1_sf"/>
</dbReference>
<dbReference type="SMART" id="SM00028">
    <property type="entry name" value="TPR"/>
    <property type="match status" value="6"/>
</dbReference>
<dbReference type="SMART" id="SM00322">
    <property type="entry name" value="KH"/>
    <property type="match status" value="5"/>
</dbReference>
<dbReference type="PANTHER" id="PTHR10288">
    <property type="entry name" value="KH DOMAIN CONTAINING RNA BINDING PROTEIN"/>
    <property type="match status" value="1"/>
</dbReference>
<feature type="compositionally biased region" description="Gly residues" evidence="5">
    <location>
        <begin position="42"/>
        <end position="52"/>
    </location>
</feature>
<keyword evidence="2" id="KW-0694">RNA-binding</keyword>
<dbReference type="GO" id="GO:0003723">
    <property type="term" value="F:RNA binding"/>
    <property type="evidence" value="ECO:0007669"/>
    <property type="project" value="UniProtKB-UniRule"/>
</dbReference>
<dbReference type="Proteomes" id="UP000327157">
    <property type="component" value="Chromosome 1"/>
</dbReference>